<dbReference type="AlphaFoldDB" id="A0A550CSJ8"/>
<dbReference type="Proteomes" id="UP000320762">
    <property type="component" value="Unassembled WGS sequence"/>
</dbReference>
<sequence length="200" mass="21814">MDATSKYQEALPLALLAHAPGLCATHVTRYRRTEASMSARDFCPKCGSYAFEGSCTIRVSRSRSQAGEHNTSRSILKTCGTCEWEDALAIDRSNAPAFPRRKNGRRIATPQKDVPSRPKMDAAPFVSLRKDAITRLPDVPPAQTKSVASNTSVPPSTSRPRPRKKKSSALQEMLARNKQTQPPESGSSSQGRLAAFLSDL</sequence>
<keyword evidence="3" id="KW-1185">Reference proteome</keyword>
<feature type="region of interest" description="Disordered" evidence="1">
    <location>
        <begin position="137"/>
        <end position="200"/>
    </location>
</feature>
<comment type="caution">
    <text evidence="2">The sequence shown here is derived from an EMBL/GenBank/DDBJ whole genome shotgun (WGS) entry which is preliminary data.</text>
</comment>
<protein>
    <submittedName>
        <fullName evidence="2">Uncharacterized protein</fullName>
    </submittedName>
</protein>
<evidence type="ECO:0000256" key="1">
    <source>
        <dbReference type="SAM" id="MobiDB-lite"/>
    </source>
</evidence>
<proteinExistence type="predicted"/>
<organism evidence="2 3">
    <name type="scientific">Schizophyllum amplum</name>
    <dbReference type="NCBI Taxonomy" id="97359"/>
    <lineage>
        <taxon>Eukaryota</taxon>
        <taxon>Fungi</taxon>
        <taxon>Dikarya</taxon>
        <taxon>Basidiomycota</taxon>
        <taxon>Agaricomycotina</taxon>
        <taxon>Agaricomycetes</taxon>
        <taxon>Agaricomycetidae</taxon>
        <taxon>Agaricales</taxon>
        <taxon>Schizophyllaceae</taxon>
        <taxon>Schizophyllum</taxon>
    </lineage>
</organism>
<feature type="compositionally biased region" description="Polar residues" evidence="1">
    <location>
        <begin position="143"/>
        <end position="153"/>
    </location>
</feature>
<dbReference type="EMBL" id="VDMD01000002">
    <property type="protein sequence ID" value="TRM67765.1"/>
    <property type="molecule type" value="Genomic_DNA"/>
</dbReference>
<evidence type="ECO:0000313" key="2">
    <source>
        <dbReference type="EMBL" id="TRM67765.1"/>
    </source>
</evidence>
<evidence type="ECO:0000313" key="3">
    <source>
        <dbReference type="Proteomes" id="UP000320762"/>
    </source>
</evidence>
<accession>A0A550CSJ8</accession>
<gene>
    <name evidence="2" type="ORF">BD626DRAFT_479774</name>
</gene>
<feature type="compositionally biased region" description="Polar residues" evidence="1">
    <location>
        <begin position="177"/>
        <end position="191"/>
    </location>
</feature>
<reference evidence="2 3" key="1">
    <citation type="journal article" date="2019" name="New Phytol.">
        <title>Comparative genomics reveals unique wood-decay strategies and fruiting body development in the Schizophyllaceae.</title>
        <authorList>
            <person name="Almasi E."/>
            <person name="Sahu N."/>
            <person name="Krizsan K."/>
            <person name="Balint B."/>
            <person name="Kovacs G.M."/>
            <person name="Kiss B."/>
            <person name="Cseklye J."/>
            <person name="Drula E."/>
            <person name="Henrissat B."/>
            <person name="Nagy I."/>
            <person name="Chovatia M."/>
            <person name="Adam C."/>
            <person name="LaButti K."/>
            <person name="Lipzen A."/>
            <person name="Riley R."/>
            <person name="Grigoriev I.V."/>
            <person name="Nagy L.G."/>
        </authorList>
    </citation>
    <scope>NUCLEOTIDE SEQUENCE [LARGE SCALE GENOMIC DNA]</scope>
    <source>
        <strain evidence="2 3">NL-1724</strain>
    </source>
</reference>
<name>A0A550CSJ8_9AGAR</name>
<feature type="region of interest" description="Disordered" evidence="1">
    <location>
        <begin position="95"/>
        <end position="123"/>
    </location>
</feature>